<protein>
    <submittedName>
        <fullName evidence="1">Uncharacterized protein</fullName>
    </submittedName>
</protein>
<gene>
    <name evidence="1" type="ORF">L2E82_47175</name>
</gene>
<proteinExistence type="predicted"/>
<reference evidence="1 2" key="2">
    <citation type="journal article" date="2022" name="Mol. Ecol. Resour.">
        <title>The genomes of chicory, endive, great burdock and yacon provide insights into Asteraceae paleo-polyploidization history and plant inulin production.</title>
        <authorList>
            <person name="Fan W."/>
            <person name="Wang S."/>
            <person name="Wang H."/>
            <person name="Wang A."/>
            <person name="Jiang F."/>
            <person name="Liu H."/>
            <person name="Zhao H."/>
            <person name="Xu D."/>
            <person name="Zhang Y."/>
        </authorList>
    </citation>
    <scope>NUCLEOTIDE SEQUENCE [LARGE SCALE GENOMIC DNA]</scope>
    <source>
        <strain evidence="2">cv. Punajuju</strain>
        <tissue evidence="1">Leaves</tissue>
    </source>
</reference>
<evidence type="ECO:0000313" key="1">
    <source>
        <dbReference type="EMBL" id="KAI3689222.1"/>
    </source>
</evidence>
<keyword evidence="2" id="KW-1185">Reference proteome</keyword>
<comment type="caution">
    <text evidence="1">The sequence shown here is derived from an EMBL/GenBank/DDBJ whole genome shotgun (WGS) entry which is preliminary data.</text>
</comment>
<accession>A0ACB8YUM3</accession>
<organism evidence="1 2">
    <name type="scientific">Cichorium intybus</name>
    <name type="common">Chicory</name>
    <dbReference type="NCBI Taxonomy" id="13427"/>
    <lineage>
        <taxon>Eukaryota</taxon>
        <taxon>Viridiplantae</taxon>
        <taxon>Streptophyta</taxon>
        <taxon>Embryophyta</taxon>
        <taxon>Tracheophyta</taxon>
        <taxon>Spermatophyta</taxon>
        <taxon>Magnoliopsida</taxon>
        <taxon>eudicotyledons</taxon>
        <taxon>Gunneridae</taxon>
        <taxon>Pentapetalae</taxon>
        <taxon>asterids</taxon>
        <taxon>campanulids</taxon>
        <taxon>Asterales</taxon>
        <taxon>Asteraceae</taxon>
        <taxon>Cichorioideae</taxon>
        <taxon>Cichorieae</taxon>
        <taxon>Cichoriinae</taxon>
        <taxon>Cichorium</taxon>
    </lineage>
</organism>
<dbReference type="EMBL" id="CM042017">
    <property type="protein sequence ID" value="KAI3689222.1"/>
    <property type="molecule type" value="Genomic_DNA"/>
</dbReference>
<name>A0ACB8YUM3_CICIN</name>
<dbReference type="Proteomes" id="UP001055811">
    <property type="component" value="Linkage Group LG09"/>
</dbReference>
<sequence>MLSNQNIRLDRLQIVSINFTDNISHNLVCLLLTPPRLPSQFSHSRRSIHPSKSILSVVVVDPRTCYSIHPPSIWILAPATRFLPSPSIHHSWLARYSSLLQLRC</sequence>
<reference evidence="2" key="1">
    <citation type="journal article" date="2022" name="Mol. Ecol. Resour.">
        <title>The genomes of chicory, endive, great burdock and yacon provide insights into Asteraceae palaeo-polyploidization history and plant inulin production.</title>
        <authorList>
            <person name="Fan W."/>
            <person name="Wang S."/>
            <person name="Wang H."/>
            <person name="Wang A."/>
            <person name="Jiang F."/>
            <person name="Liu H."/>
            <person name="Zhao H."/>
            <person name="Xu D."/>
            <person name="Zhang Y."/>
        </authorList>
    </citation>
    <scope>NUCLEOTIDE SEQUENCE [LARGE SCALE GENOMIC DNA]</scope>
    <source>
        <strain evidence="2">cv. Punajuju</strain>
    </source>
</reference>
<evidence type="ECO:0000313" key="2">
    <source>
        <dbReference type="Proteomes" id="UP001055811"/>
    </source>
</evidence>